<dbReference type="InterPro" id="IPR004843">
    <property type="entry name" value="Calcineurin-like_PHP"/>
</dbReference>
<accession>A0A7S4SLW8</accession>
<gene>
    <name evidence="3" type="ORF">AMON00008_LOCUS51044</name>
</gene>
<evidence type="ECO:0000256" key="1">
    <source>
        <dbReference type="SAM" id="MobiDB-lite"/>
    </source>
</evidence>
<reference evidence="3" key="1">
    <citation type="submission" date="2021-01" db="EMBL/GenBank/DDBJ databases">
        <authorList>
            <person name="Corre E."/>
            <person name="Pelletier E."/>
            <person name="Niang G."/>
            <person name="Scheremetjew M."/>
            <person name="Finn R."/>
            <person name="Kale V."/>
            <person name="Holt S."/>
            <person name="Cochrane G."/>
            <person name="Meng A."/>
            <person name="Brown T."/>
            <person name="Cohen L."/>
        </authorList>
    </citation>
    <scope>NUCLEOTIDE SEQUENCE</scope>
    <source>
        <strain evidence="3">CCMP3105</strain>
    </source>
</reference>
<dbReference type="SUPFAM" id="SSF52821">
    <property type="entry name" value="Rhodanese/Cell cycle control phosphatase"/>
    <property type="match status" value="1"/>
</dbReference>
<dbReference type="Gene3D" id="3.40.250.10">
    <property type="entry name" value="Rhodanese-like domain"/>
    <property type="match status" value="1"/>
</dbReference>
<proteinExistence type="predicted"/>
<feature type="compositionally biased region" description="Gly residues" evidence="1">
    <location>
        <begin position="29"/>
        <end position="40"/>
    </location>
</feature>
<dbReference type="Pfam" id="PF00581">
    <property type="entry name" value="Rhodanese"/>
    <property type="match status" value="1"/>
</dbReference>
<evidence type="ECO:0000259" key="2">
    <source>
        <dbReference type="PROSITE" id="PS50206"/>
    </source>
</evidence>
<protein>
    <recommendedName>
        <fullName evidence="2">Rhodanese domain-containing protein</fullName>
    </recommendedName>
</protein>
<dbReference type="PANTHER" id="PTHR36492:SF2">
    <property type="entry name" value="[ACYL-CARRIER-PROTEIN] PHOSPHODIESTERASE PPTH"/>
    <property type="match status" value="1"/>
</dbReference>
<feature type="region of interest" description="Disordered" evidence="1">
    <location>
        <begin position="560"/>
        <end position="580"/>
    </location>
</feature>
<dbReference type="InterPro" id="IPR029052">
    <property type="entry name" value="Metallo-depent_PP-like"/>
</dbReference>
<dbReference type="Pfam" id="PF00149">
    <property type="entry name" value="Metallophos"/>
    <property type="match status" value="1"/>
</dbReference>
<dbReference type="SMART" id="SM00450">
    <property type="entry name" value="RHOD"/>
    <property type="match status" value="1"/>
</dbReference>
<name>A0A7S4SLW8_9DINO</name>
<dbReference type="InterPro" id="IPR036873">
    <property type="entry name" value="Rhodanese-like_dom_sf"/>
</dbReference>
<dbReference type="PROSITE" id="PS50206">
    <property type="entry name" value="RHODANESE_3"/>
    <property type="match status" value="1"/>
</dbReference>
<dbReference type="EMBL" id="HBNR01072006">
    <property type="protein sequence ID" value="CAE4647411.1"/>
    <property type="molecule type" value="Transcribed_RNA"/>
</dbReference>
<dbReference type="Gene3D" id="3.60.21.10">
    <property type="match status" value="2"/>
</dbReference>
<dbReference type="SUPFAM" id="SSF56300">
    <property type="entry name" value="Metallo-dependent phosphatases"/>
    <property type="match status" value="1"/>
</dbReference>
<feature type="domain" description="Rhodanese" evidence="2">
    <location>
        <begin position="463"/>
        <end position="568"/>
    </location>
</feature>
<organism evidence="3">
    <name type="scientific">Alexandrium monilatum</name>
    <dbReference type="NCBI Taxonomy" id="311494"/>
    <lineage>
        <taxon>Eukaryota</taxon>
        <taxon>Sar</taxon>
        <taxon>Alveolata</taxon>
        <taxon>Dinophyceae</taxon>
        <taxon>Gonyaulacales</taxon>
        <taxon>Pyrocystaceae</taxon>
        <taxon>Alexandrium</taxon>
    </lineage>
</organism>
<dbReference type="AlphaFoldDB" id="A0A7S4SLW8"/>
<feature type="region of interest" description="Disordered" evidence="1">
    <location>
        <begin position="20"/>
        <end position="42"/>
    </location>
</feature>
<dbReference type="InterPro" id="IPR001763">
    <property type="entry name" value="Rhodanese-like_dom"/>
</dbReference>
<dbReference type="InterPro" id="IPR052963">
    <property type="entry name" value="Pantetheine_PDE"/>
</dbReference>
<dbReference type="PANTHER" id="PTHR36492">
    <property type="match status" value="1"/>
</dbReference>
<evidence type="ECO:0000313" key="3">
    <source>
        <dbReference type="EMBL" id="CAE4647411.1"/>
    </source>
</evidence>
<dbReference type="GO" id="GO:0016787">
    <property type="term" value="F:hydrolase activity"/>
    <property type="evidence" value="ECO:0007669"/>
    <property type="project" value="InterPro"/>
</dbReference>
<sequence length="580" mass="63283">MLAGILPDGLAELDIVFSEPREASDQPSEGGGGGGGGGGTRKPLRIWAVSDIHSDMKDNMAWVRSVASQRGAFSEDCLIVAGDVASCLETIRETLAAFKAAFRYVFFVPGNHDLWCRVGRGTALDSLDKFRAIMALCDELGVLTKPAELPPTAVGGQPLLVVPILSWHHQSFDTEPPIDPSWSGIPPVEKCLNDYHMCRWPKGLAHTDDTVAQHFDDENDRLWAGSPVADGCLPESAGKRFAAVISFSHFLPRIELCPEKRFLTFPTLLQAVGSTFLGARVARLRPDVHVFGHTHFGWDAVLDGVRYVQAPLSYPAERRARSFTVALEGWCPAADKLDEGPQEPFLVWIEASGGTEGGFLPKRRGGAWANFYEHYARRPQETRLMPMYVAMQFEWRGAGEPPVGWAGQAPAAAFVDAADLMEPYIERIEKELAKEDLAKLGGGFARLGPGDLAARLQRATAGSGPHIWLFDVRPLPDFERGHLEGALSVPLDSLMRLAMVQPRSRRLAILERLTDSSALKVVCDAEGGDENLRATRILRMIVSARTNSFLRLSGGPRNWRTAGLPEATGHDDGLPPAEGT</sequence>
<dbReference type="CDD" id="cd00838">
    <property type="entry name" value="MPP_superfamily"/>
    <property type="match status" value="1"/>
</dbReference>